<name>A0A383UJN8_BLUHO</name>
<protein>
    <submittedName>
        <fullName evidence="1">Uncharacterized protein</fullName>
    </submittedName>
</protein>
<sequence length="67" mass="7689">MNSKGFHRFIDLVDLETTSIKRVASISLPLPCDKSIRRIQFSGFFDWHCPLSCFTAVRVALRDICDN</sequence>
<dbReference type="EMBL" id="UNSH01000011">
    <property type="protein sequence ID" value="SZF00503.1"/>
    <property type="molecule type" value="Genomic_DNA"/>
</dbReference>
<gene>
    <name evidence="1" type="ORF">BLGHR1_11244</name>
</gene>
<dbReference type="AlphaFoldDB" id="A0A383UJN8"/>
<organism evidence="1 2">
    <name type="scientific">Blumeria hordei</name>
    <name type="common">Barley powdery mildew</name>
    <name type="synonym">Blumeria graminis f. sp. hordei</name>
    <dbReference type="NCBI Taxonomy" id="2867405"/>
    <lineage>
        <taxon>Eukaryota</taxon>
        <taxon>Fungi</taxon>
        <taxon>Dikarya</taxon>
        <taxon>Ascomycota</taxon>
        <taxon>Pezizomycotina</taxon>
        <taxon>Leotiomycetes</taxon>
        <taxon>Erysiphales</taxon>
        <taxon>Erysiphaceae</taxon>
        <taxon>Blumeria</taxon>
    </lineage>
</organism>
<proteinExistence type="predicted"/>
<dbReference type="VEuPathDB" id="FungiDB:BLGHR1_11244"/>
<evidence type="ECO:0000313" key="1">
    <source>
        <dbReference type="EMBL" id="SZF00503.1"/>
    </source>
</evidence>
<evidence type="ECO:0000313" key="2">
    <source>
        <dbReference type="Proteomes" id="UP000275772"/>
    </source>
</evidence>
<accession>A0A383UJN8</accession>
<reference evidence="1 2" key="1">
    <citation type="submission" date="2017-11" db="EMBL/GenBank/DDBJ databases">
        <authorList>
            <person name="Kracher B."/>
        </authorList>
    </citation>
    <scope>NUCLEOTIDE SEQUENCE [LARGE SCALE GENOMIC DNA]</scope>
    <source>
        <strain evidence="1 2">RACE1</strain>
    </source>
</reference>
<dbReference type="Proteomes" id="UP000275772">
    <property type="component" value="Unassembled WGS sequence"/>
</dbReference>